<keyword evidence="5" id="KW-0067">ATP-binding</keyword>
<evidence type="ECO:0000256" key="1">
    <source>
        <dbReference type="ARBA" id="ARBA00005187"/>
    </source>
</evidence>
<dbReference type="PROSITE" id="PS51278">
    <property type="entry name" value="GATASE_TYPE_2"/>
    <property type="match status" value="1"/>
</dbReference>
<evidence type="ECO:0000313" key="9">
    <source>
        <dbReference type="EMBL" id="TWH99150.1"/>
    </source>
</evidence>
<dbReference type="Pfam" id="PF00733">
    <property type="entry name" value="Asn_synthase"/>
    <property type="match status" value="1"/>
</dbReference>
<evidence type="ECO:0000256" key="2">
    <source>
        <dbReference type="ARBA" id="ARBA00005752"/>
    </source>
</evidence>
<evidence type="ECO:0000256" key="5">
    <source>
        <dbReference type="ARBA" id="ARBA00022840"/>
    </source>
</evidence>
<evidence type="ECO:0000256" key="6">
    <source>
        <dbReference type="ARBA" id="ARBA00022962"/>
    </source>
</evidence>
<accession>A0ABY3FKQ8</accession>
<dbReference type="InterPro" id="IPR029055">
    <property type="entry name" value="Ntn_hydrolases_N"/>
</dbReference>
<keyword evidence="10" id="KW-1185">Reference proteome</keyword>
<keyword evidence="4" id="KW-0547">Nucleotide-binding</keyword>
<comment type="catalytic activity">
    <reaction evidence="7">
        <text>L-aspartate + L-glutamine + ATP + H2O = L-asparagine + L-glutamate + AMP + diphosphate + H(+)</text>
        <dbReference type="Rhea" id="RHEA:12228"/>
        <dbReference type="ChEBI" id="CHEBI:15377"/>
        <dbReference type="ChEBI" id="CHEBI:15378"/>
        <dbReference type="ChEBI" id="CHEBI:29985"/>
        <dbReference type="ChEBI" id="CHEBI:29991"/>
        <dbReference type="ChEBI" id="CHEBI:30616"/>
        <dbReference type="ChEBI" id="CHEBI:33019"/>
        <dbReference type="ChEBI" id="CHEBI:58048"/>
        <dbReference type="ChEBI" id="CHEBI:58359"/>
        <dbReference type="ChEBI" id="CHEBI:456215"/>
        <dbReference type="EC" id="6.3.5.4"/>
    </reaction>
</comment>
<dbReference type="InterPro" id="IPR014729">
    <property type="entry name" value="Rossmann-like_a/b/a_fold"/>
</dbReference>
<comment type="pathway">
    <text evidence="1">Amino-acid biosynthesis; L-asparagine biosynthesis; L-asparagine from L-aspartate (L-Gln route): step 1/1.</text>
</comment>
<evidence type="ECO:0000256" key="4">
    <source>
        <dbReference type="ARBA" id="ARBA00022741"/>
    </source>
</evidence>
<name>A0ABY3FKQ8_9FLAO</name>
<dbReference type="CDD" id="cd01991">
    <property type="entry name" value="Asn_synthase_B_C"/>
    <property type="match status" value="1"/>
</dbReference>
<dbReference type="PANTHER" id="PTHR43284:SF1">
    <property type="entry name" value="ASPARAGINE SYNTHETASE"/>
    <property type="match status" value="1"/>
</dbReference>
<dbReference type="Gene3D" id="3.40.50.620">
    <property type="entry name" value="HUPs"/>
    <property type="match status" value="1"/>
</dbReference>
<dbReference type="PIRSF" id="PIRSF001589">
    <property type="entry name" value="Asn_synthetase_glu-h"/>
    <property type="match status" value="1"/>
</dbReference>
<gene>
    <name evidence="9" type="ORF">IQ05_03145</name>
</gene>
<sequence length="585" mass="67712">MCGILGTTSLNISGEKMVLALKEIFKRGPDNQDVVKNNFVYFGHTRLSILDLEQRSNQPFSYTHKNRNILVTFNGEIYNYLSIKIELLEKGYVFHTNSDTEVLCAAYCEYGEDCFDLFEGMWAVGINDGSKLIISRDRLGKKPLYISHLPGEPVFFGSSLNSVSILSERAKLNSEGIELYFALGFIPKHYTIIENISKVEPGSIYHFEIKNEICNLINVNKSIFKPKSSMNKLSVKELIYFAVEKRLLSDVPVTTLMSGGIDSTIVTSIINVLKPNTEAYFVDFDDIKLSEKKWAEYLAKRNGIKLNRFVLPVEELNSAFKDYYSVYEEPFADYSGIPSIAIFKEVSKKYKVVLTGDGGDELFYGYPHYYKKFVLFLFFNIFKLFRNIGFLPESVKTIIGGSKKEFESNYLKNHGIITPFAASIINKNFNDSIVRSKSFLKGIIAYDRDFYNWPEKYLVKIDRASMFSAVEVRSPFMDENLIRKVKKIPVVFLFTPFSSKLFLKLDFFKLFGLKYFTATKKGFTPPIEELRTANFREEDFTELKRYLKINCPNVYTLIEKKQYQKLQNDKILFDRCFFFNEWIKI</sequence>
<evidence type="ECO:0000256" key="7">
    <source>
        <dbReference type="ARBA" id="ARBA00048741"/>
    </source>
</evidence>
<comment type="similarity">
    <text evidence="2">Belongs to the asparagine synthetase family.</text>
</comment>
<dbReference type="Proteomes" id="UP000317519">
    <property type="component" value="Unassembled WGS sequence"/>
</dbReference>
<dbReference type="SUPFAM" id="SSF52402">
    <property type="entry name" value="Adenine nucleotide alpha hydrolases-like"/>
    <property type="match status" value="1"/>
</dbReference>
<dbReference type="InterPro" id="IPR017932">
    <property type="entry name" value="GATase_2_dom"/>
</dbReference>
<dbReference type="Pfam" id="PF13537">
    <property type="entry name" value="GATase_7"/>
    <property type="match status" value="1"/>
</dbReference>
<dbReference type="PANTHER" id="PTHR43284">
    <property type="entry name" value="ASPARAGINE SYNTHETASE (GLUTAMINE-HYDROLYZING)"/>
    <property type="match status" value="1"/>
</dbReference>
<comment type="caution">
    <text evidence="9">The sequence shown here is derived from an EMBL/GenBank/DDBJ whole genome shotgun (WGS) entry which is preliminary data.</text>
</comment>
<keyword evidence="6" id="KW-0315">Glutamine amidotransferase</keyword>
<dbReference type="CDD" id="cd00712">
    <property type="entry name" value="AsnB"/>
    <property type="match status" value="1"/>
</dbReference>
<reference evidence="9 10" key="1">
    <citation type="journal article" date="2015" name="Stand. Genomic Sci.">
        <title>Genomic Encyclopedia of Bacterial and Archaeal Type Strains, Phase III: the genomes of soil and plant-associated and newly described type strains.</title>
        <authorList>
            <person name="Whitman W.B."/>
            <person name="Woyke T."/>
            <person name="Klenk H.P."/>
            <person name="Zhou Y."/>
            <person name="Lilburn T.G."/>
            <person name="Beck B.J."/>
            <person name="De Vos P."/>
            <person name="Vandamme P."/>
            <person name="Eisen J.A."/>
            <person name="Garrity G."/>
            <person name="Hugenholtz P."/>
            <person name="Kyrpides N.C."/>
        </authorList>
    </citation>
    <scope>NUCLEOTIDE SEQUENCE [LARGE SCALE GENOMIC DNA]</scope>
    <source>
        <strain evidence="9 10">CGMCC 1.6847</strain>
    </source>
</reference>
<feature type="domain" description="Glutamine amidotransferase type-2" evidence="8">
    <location>
        <begin position="2"/>
        <end position="210"/>
    </location>
</feature>
<protein>
    <recommendedName>
        <fullName evidence="3">asparagine synthase (glutamine-hydrolyzing)</fullName>
        <ecNumber evidence="3">6.3.5.4</ecNumber>
    </recommendedName>
</protein>
<evidence type="ECO:0000313" key="10">
    <source>
        <dbReference type="Proteomes" id="UP000317519"/>
    </source>
</evidence>
<dbReference type="Gene3D" id="3.60.20.10">
    <property type="entry name" value="Glutamine Phosphoribosylpyrophosphate, subunit 1, domain 1"/>
    <property type="match status" value="1"/>
</dbReference>
<dbReference type="NCBIfam" id="TIGR01536">
    <property type="entry name" value="asn_synth_AEB"/>
    <property type="match status" value="1"/>
</dbReference>
<dbReference type="RefSeq" id="WP_144894267.1">
    <property type="nucleotide sequence ID" value="NZ_VLKO01000016.1"/>
</dbReference>
<dbReference type="InterPro" id="IPR006426">
    <property type="entry name" value="Asn_synth_AEB"/>
</dbReference>
<evidence type="ECO:0000256" key="3">
    <source>
        <dbReference type="ARBA" id="ARBA00012737"/>
    </source>
</evidence>
<dbReference type="InterPro" id="IPR001962">
    <property type="entry name" value="Asn_synthase"/>
</dbReference>
<evidence type="ECO:0000259" key="8">
    <source>
        <dbReference type="PROSITE" id="PS51278"/>
    </source>
</evidence>
<dbReference type="InterPro" id="IPR033738">
    <property type="entry name" value="AsnB_N"/>
</dbReference>
<organism evidence="9 10">
    <name type="scientific">Flavobacterium tiangeerense</name>
    <dbReference type="NCBI Taxonomy" id="459471"/>
    <lineage>
        <taxon>Bacteria</taxon>
        <taxon>Pseudomonadati</taxon>
        <taxon>Bacteroidota</taxon>
        <taxon>Flavobacteriia</taxon>
        <taxon>Flavobacteriales</taxon>
        <taxon>Flavobacteriaceae</taxon>
        <taxon>Flavobacterium</taxon>
    </lineage>
</organism>
<dbReference type="EC" id="6.3.5.4" evidence="3"/>
<dbReference type="EMBL" id="VLKO01000016">
    <property type="protein sequence ID" value="TWH99150.1"/>
    <property type="molecule type" value="Genomic_DNA"/>
</dbReference>
<dbReference type="InterPro" id="IPR051786">
    <property type="entry name" value="ASN_synthetase/amidase"/>
</dbReference>
<dbReference type="SUPFAM" id="SSF56235">
    <property type="entry name" value="N-terminal nucleophile aminohydrolases (Ntn hydrolases)"/>
    <property type="match status" value="1"/>
</dbReference>
<proteinExistence type="inferred from homology"/>